<evidence type="ECO:0000313" key="7">
    <source>
        <dbReference type="EMBL" id="KAJ9591100.1"/>
    </source>
</evidence>
<feature type="compositionally biased region" description="Low complexity" evidence="5">
    <location>
        <begin position="442"/>
        <end position="455"/>
    </location>
</feature>
<feature type="compositionally biased region" description="Low complexity" evidence="5">
    <location>
        <begin position="572"/>
        <end position="599"/>
    </location>
</feature>
<dbReference type="GO" id="GO:0007507">
    <property type="term" value="P:heart development"/>
    <property type="evidence" value="ECO:0007669"/>
    <property type="project" value="TreeGrafter"/>
</dbReference>
<dbReference type="GO" id="GO:0046872">
    <property type="term" value="F:metal ion binding"/>
    <property type="evidence" value="ECO:0007669"/>
    <property type="project" value="UniProtKB-KW"/>
</dbReference>
<keyword evidence="3 4" id="KW-0440">LIM domain</keyword>
<sequence length="1052" mass="109681">VNFKKNEKTYQPTNSEVLKMVQEIDSEPKTPEPEPSVGGIISSPPTTGLRHVSAPETKPAPTTPHEDPFKVLPPGQNICADCERLIVGVFVRIKDKNLHVECFKCATCGTSLKNVGYYNINNKLYCDIHAKLVARQNPPAPNLEPITVPPGGRAPAGAISAALGKPGTLGPLPFHAPRGGTTHVNAPRPVQGFPSSFAGPKPFSTPSAPTTSPARPAPASIPVKSVPAPIPVKSVPVAAPAPAPIYAPPPEPAFTPILAPPPGVAPPISSPEPNPIPTEESDESPLQNAAFHKKYSMCSQEVLAINKDKPEPVQRPESPTPMQGSKTSSIQDLPSTAAEQPPQQLEEQVKTVATETTPAQEPEPIPLPVETVVSEPIIPEVPEPKTKVEFSEMTSSSQVTVEEKQAHSQLTSALTIASERPFSPLPSTGILSQSEIISSKSEQTVVSESSSQFQQHTPINPNPFPIQSPPQAANPAFPKPFVPAMVSALTIAPERPYSPLPSATVPTLPASVPSAPVSTQAPSKPVAPAPVPLPVSFQSLQALAPDRPYSPLPSATKSMISASQQSAPITTPAVLPSSGLPSAPAPKPSAGFKPMTPAQAPAPLPLPPSAGFKPMTPAQAPAPLPVPQTIPTLKPVIPAPLATSTQGQAPFDREVPAPTSTKPVQPQTKSASSSSLPVIGGFRPIIAPNTSEGFKPIQTEKTPVMPPSAQFRPEQLPQPARPETPVQRVMTPTPRSRSATPHQLSTRTGLQKPAAIPYYQQEMGEYPAQSQVPQAVPQQQSSYPFPNIPFPEGFKAETPIFKPSPQPASAGPTFKPSPLAAPQPASTAPIFKPSPLAAPQPASTAPVYKPSPLAAPQPASTVPAFKPSPLGASQPASTAPVFKPSPLAAPQPASIAPAFKQSPLVAPQPVSKPAQVPAVATQPSSFAKTPSVPSSSSIPNAGGGGGAPGGGQKGATIAGSTAPRRGKGVLTQQSAGGRIPLCAHCNSQIRGPFITALGKNWCPEHFVCVNAQCRRPLADIGFVEEKGELYCEYCFEKYLAPTCDKCSKKVKG</sequence>
<feature type="region of interest" description="Disordered" evidence="5">
    <location>
        <begin position="1"/>
        <end position="69"/>
    </location>
</feature>
<dbReference type="Proteomes" id="UP001233999">
    <property type="component" value="Unassembled WGS sequence"/>
</dbReference>
<dbReference type="GO" id="GO:0030018">
    <property type="term" value="C:Z disc"/>
    <property type="evidence" value="ECO:0007669"/>
    <property type="project" value="TreeGrafter"/>
</dbReference>
<feature type="domain" description="LIM zinc-binding" evidence="6">
    <location>
        <begin position="77"/>
        <end position="136"/>
    </location>
</feature>
<dbReference type="GO" id="GO:0061061">
    <property type="term" value="P:muscle structure development"/>
    <property type="evidence" value="ECO:0007669"/>
    <property type="project" value="TreeGrafter"/>
</dbReference>
<feature type="region of interest" description="Disordered" evidence="5">
    <location>
        <begin position="257"/>
        <end position="285"/>
    </location>
</feature>
<proteinExistence type="predicted"/>
<feature type="compositionally biased region" description="Polar residues" evidence="5">
    <location>
        <begin position="320"/>
        <end position="338"/>
    </location>
</feature>
<dbReference type="GO" id="GO:0003779">
    <property type="term" value="F:actin binding"/>
    <property type="evidence" value="ECO:0007669"/>
    <property type="project" value="TreeGrafter"/>
</dbReference>
<feature type="non-terminal residue" evidence="7">
    <location>
        <position position="1052"/>
    </location>
</feature>
<evidence type="ECO:0000256" key="4">
    <source>
        <dbReference type="PROSITE-ProRule" id="PRU00125"/>
    </source>
</evidence>
<dbReference type="EMBL" id="JASPKZ010003887">
    <property type="protein sequence ID" value="KAJ9591100.1"/>
    <property type="molecule type" value="Genomic_DNA"/>
</dbReference>
<dbReference type="Gene3D" id="2.10.110.10">
    <property type="entry name" value="Cysteine Rich Protein"/>
    <property type="match status" value="2"/>
</dbReference>
<dbReference type="PROSITE" id="PS50023">
    <property type="entry name" value="LIM_DOMAIN_2"/>
    <property type="match status" value="2"/>
</dbReference>
<dbReference type="InterPro" id="IPR050604">
    <property type="entry name" value="PDZ-LIM_domain"/>
</dbReference>
<protein>
    <recommendedName>
        <fullName evidence="6">LIM zinc-binding domain-containing protein</fullName>
    </recommendedName>
</protein>
<keyword evidence="1 4" id="KW-0479">Metal-binding</keyword>
<feature type="region of interest" description="Disordered" evidence="5">
    <location>
        <begin position="306"/>
        <end position="404"/>
    </location>
</feature>
<feature type="region of interest" description="Disordered" evidence="5">
    <location>
        <begin position="767"/>
        <end position="886"/>
    </location>
</feature>
<dbReference type="GO" id="GO:0031941">
    <property type="term" value="C:filamentous actin"/>
    <property type="evidence" value="ECO:0007669"/>
    <property type="project" value="TreeGrafter"/>
</dbReference>
<feature type="non-terminal residue" evidence="7">
    <location>
        <position position="1"/>
    </location>
</feature>
<dbReference type="PANTHER" id="PTHR24214:SF38">
    <property type="entry name" value="PDZ AND LIM DOMAIN PROTEIN ZASP-RELATED"/>
    <property type="match status" value="1"/>
</dbReference>
<evidence type="ECO:0000256" key="3">
    <source>
        <dbReference type="ARBA" id="ARBA00023038"/>
    </source>
</evidence>
<dbReference type="InterPro" id="IPR001781">
    <property type="entry name" value="Znf_LIM"/>
</dbReference>
<gene>
    <name evidence="7" type="ORF">L9F63_002381</name>
</gene>
<accession>A0AAD8EHT1</accession>
<feature type="compositionally biased region" description="Polar residues" evidence="5">
    <location>
        <begin position="921"/>
        <end position="939"/>
    </location>
</feature>
<evidence type="ECO:0000313" key="8">
    <source>
        <dbReference type="Proteomes" id="UP001233999"/>
    </source>
</evidence>
<feature type="compositionally biased region" description="Low complexity" evidence="5">
    <location>
        <begin position="368"/>
        <end position="380"/>
    </location>
</feature>
<feature type="region of interest" description="Disordered" evidence="5">
    <location>
        <begin position="495"/>
        <end position="530"/>
    </location>
</feature>
<feature type="compositionally biased region" description="Pro residues" evidence="5">
    <location>
        <begin position="257"/>
        <end position="276"/>
    </location>
</feature>
<feature type="compositionally biased region" description="Low complexity" evidence="5">
    <location>
        <begin position="200"/>
        <end position="220"/>
    </location>
</feature>
<feature type="region of interest" description="Disordered" evidence="5">
    <location>
        <begin position="915"/>
        <end position="972"/>
    </location>
</feature>
<dbReference type="CDD" id="cd09455">
    <property type="entry name" value="LIM1_Enigma_like_1"/>
    <property type="match status" value="1"/>
</dbReference>
<name>A0AAD8EHT1_DIPPU</name>
<evidence type="ECO:0000256" key="2">
    <source>
        <dbReference type="ARBA" id="ARBA00022833"/>
    </source>
</evidence>
<feature type="region of interest" description="Disordered" evidence="5">
    <location>
        <begin position="442"/>
        <end position="475"/>
    </location>
</feature>
<feature type="region of interest" description="Disordered" evidence="5">
    <location>
        <begin position="194"/>
        <end position="220"/>
    </location>
</feature>
<evidence type="ECO:0000256" key="5">
    <source>
        <dbReference type="SAM" id="MobiDB-lite"/>
    </source>
</evidence>
<keyword evidence="2 4" id="KW-0862">Zinc</keyword>
<feature type="compositionally biased region" description="Gly residues" evidence="5">
    <location>
        <begin position="941"/>
        <end position="953"/>
    </location>
</feature>
<dbReference type="Pfam" id="PF00412">
    <property type="entry name" value="LIM"/>
    <property type="match status" value="2"/>
</dbReference>
<dbReference type="FunFam" id="2.10.110.10:FF:000069">
    <property type="entry name" value="Uncharacterized protein, isoform Z"/>
    <property type="match status" value="1"/>
</dbReference>
<dbReference type="GO" id="GO:0030036">
    <property type="term" value="P:actin cytoskeleton organization"/>
    <property type="evidence" value="ECO:0007669"/>
    <property type="project" value="TreeGrafter"/>
</dbReference>
<reference evidence="7" key="1">
    <citation type="journal article" date="2023" name="IScience">
        <title>Live-bearing cockroach genome reveals convergent evolutionary mechanisms linked to viviparity in insects and beyond.</title>
        <authorList>
            <person name="Fouks B."/>
            <person name="Harrison M.C."/>
            <person name="Mikhailova A.A."/>
            <person name="Marchal E."/>
            <person name="English S."/>
            <person name="Carruthers M."/>
            <person name="Jennings E.C."/>
            <person name="Chiamaka E.L."/>
            <person name="Frigard R.A."/>
            <person name="Pippel M."/>
            <person name="Attardo G.M."/>
            <person name="Benoit J.B."/>
            <person name="Bornberg-Bauer E."/>
            <person name="Tobe S.S."/>
        </authorList>
    </citation>
    <scope>NUCLEOTIDE SEQUENCE</scope>
    <source>
        <strain evidence="7">Stay&amp;Tobe</strain>
    </source>
</reference>
<organism evidence="7 8">
    <name type="scientific">Diploptera punctata</name>
    <name type="common">Pacific beetle cockroach</name>
    <dbReference type="NCBI Taxonomy" id="6984"/>
    <lineage>
        <taxon>Eukaryota</taxon>
        <taxon>Metazoa</taxon>
        <taxon>Ecdysozoa</taxon>
        <taxon>Arthropoda</taxon>
        <taxon>Hexapoda</taxon>
        <taxon>Insecta</taxon>
        <taxon>Pterygota</taxon>
        <taxon>Neoptera</taxon>
        <taxon>Polyneoptera</taxon>
        <taxon>Dictyoptera</taxon>
        <taxon>Blattodea</taxon>
        <taxon>Blaberoidea</taxon>
        <taxon>Blaberidae</taxon>
        <taxon>Diplopterinae</taxon>
        <taxon>Diploptera</taxon>
    </lineage>
</organism>
<feature type="domain" description="LIM zinc-binding" evidence="6">
    <location>
        <begin position="980"/>
        <end position="1041"/>
    </location>
</feature>
<dbReference type="AlphaFoldDB" id="A0AAD8EHT1"/>
<dbReference type="SMART" id="SM00132">
    <property type="entry name" value="LIM"/>
    <property type="match status" value="2"/>
</dbReference>
<feature type="compositionally biased region" description="Low complexity" evidence="5">
    <location>
        <begin position="767"/>
        <end position="784"/>
    </location>
</feature>
<feature type="compositionally biased region" description="Polar residues" evidence="5">
    <location>
        <begin position="658"/>
        <end position="676"/>
    </location>
</feature>
<dbReference type="FunFam" id="2.10.110.10:FF:000073">
    <property type="entry name" value="Uncharacterized protein, isoform Z"/>
    <property type="match status" value="1"/>
</dbReference>
<evidence type="ECO:0000256" key="1">
    <source>
        <dbReference type="ARBA" id="ARBA00022723"/>
    </source>
</evidence>
<dbReference type="PANTHER" id="PTHR24214">
    <property type="entry name" value="PDZ AND LIM DOMAIN PROTEIN ZASP"/>
    <property type="match status" value="1"/>
</dbReference>
<reference evidence="7" key="2">
    <citation type="submission" date="2023-05" db="EMBL/GenBank/DDBJ databases">
        <authorList>
            <person name="Fouks B."/>
        </authorList>
    </citation>
    <scope>NUCLEOTIDE SEQUENCE</scope>
    <source>
        <strain evidence="7">Stay&amp;Tobe</strain>
        <tissue evidence="7">Testes</tissue>
    </source>
</reference>
<dbReference type="GO" id="GO:0051371">
    <property type="term" value="F:muscle alpha-actinin binding"/>
    <property type="evidence" value="ECO:0007669"/>
    <property type="project" value="TreeGrafter"/>
</dbReference>
<feature type="region of interest" description="Disordered" evidence="5">
    <location>
        <begin position="545"/>
        <end position="752"/>
    </location>
</feature>
<feature type="compositionally biased region" description="Polar residues" evidence="5">
    <location>
        <begin position="733"/>
        <end position="749"/>
    </location>
</feature>
<dbReference type="GO" id="GO:0001725">
    <property type="term" value="C:stress fiber"/>
    <property type="evidence" value="ECO:0007669"/>
    <property type="project" value="TreeGrafter"/>
</dbReference>
<comment type="caution">
    <text evidence="7">The sequence shown here is derived from an EMBL/GenBank/DDBJ whole genome shotgun (WGS) entry which is preliminary data.</text>
</comment>
<dbReference type="SUPFAM" id="SSF57716">
    <property type="entry name" value="Glucocorticoid receptor-like (DNA-binding domain)"/>
    <property type="match status" value="4"/>
</dbReference>
<feature type="compositionally biased region" description="Polar residues" evidence="5">
    <location>
        <begin position="553"/>
        <end position="569"/>
    </location>
</feature>
<dbReference type="CDD" id="cd09360">
    <property type="entry name" value="LIM_ALP_like"/>
    <property type="match status" value="1"/>
</dbReference>
<dbReference type="GO" id="GO:0005912">
    <property type="term" value="C:adherens junction"/>
    <property type="evidence" value="ECO:0007669"/>
    <property type="project" value="TreeGrafter"/>
</dbReference>
<evidence type="ECO:0000259" key="6">
    <source>
        <dbReference type="PROSITE" id="PS50023"/>
    </source>
</evidence>
<keyword evidence="8" id="KW-1185">Reference proteome</keyword>